<evidence type="ECO:0000313" key="4">
    <source>
        <dbReference type="Proteomes" id="UP000295711"/>
    </source>
</evidence>
<dbReference type="OrthoDB" id="2080952at2"/>
<name>A0A4R2LGQ4_9FIRM</name>
<sequence>MMDIVRHQIKTGDTAMERCPFCGSEDIYYSKKRKIFVCEDCDEIFSEHQLSVFQEKDQSKVGLDLFFSYGHDKNRILVERIKQDLERRGHRVWIDTNEIKAGDHWRKDILNGIMKSANVIAFLSEHSTRNPGVCLDELKIAVCVKGANVKTVLLEPENKIRQPATLSDIQWLDMSEWAEIRKESQEQFEDWYQEKFEELCSAIEADESFELNGEIHTLKKKLSPYLNTEKEYRLLSKEFYGRKWVEDYIEDWQGRQKTKALVIYGKPGSGKSAFSVNYSHYNSDVYGCFLCEWNREFSINPHQLIRTMAFRLATKLPDYRKLLLHQLEQVGTGLEEMNDDALFEFLLAYPLNHLVDGGRETGIIIIDGLDEAEKDGTNPLAAVFSRCVERLPRWIRFVFTSRPEKSVISLFEGADSLDLVEDIPDGYNDIMAYLLRALSIELKQISNRLEVLNKICELSEGIFLYAELLVEDVKNGAVDLSNPNSFPRGLSDFYRSSMERKFRSSGSFERVRDFLELLVVSESIPEQILINACKYSKYIYLSNLDLLGSWVNRQEGEFTTLNFSHKSLSDWFTDEQRSSVYFVDKKQGALLLARYCRKLIEESLSETNNTSAELLSYVQDHVGTYYVLAEAFGELEQFLLSHEYKLNPYWKIWNMFPPIWNHKKLLKTFWNSENRNDFCISLQREGNTSLLQWILTLAKENYGIEQFNPNLVSVYIDIVHMSGDYSGAVDIAEQYLEGHSQDEIMSSEFLAMLNVRRIHHSMFYKPVGRLMDDALSVLAQTSDQYLKVMNELLFLIGGNLGVLSGDWDFVYKWLTTSEEYSQRHGLLDYSKRNARKLADYYCHMKDYETAKKIILTYVDRHDKIIGRYENYLIGAFGNICTCMGEYDEALECYESVLQYSVANGIIGWAAHANLGIGNINYHLGNLREAADFASRAKGMYKQIKQEWGLIMSGALLAACESRVGIAPIQVTCQKSLDLARKMQYGSCIEAIEEFCNSYNDYLKLYFL</sequence>
<gene>
    <name evidence="3" type="ORF">EV212_10330</name>
</gene>
<dbReference type="Gene3D" id="3.40.50.300">
    <property type="entry name" value="P-loop containing nucleotide triphosphate hydrolases"/>
    <property type="match status" value="1"/>
</dbReference>
<comment type="caution">
    <text evidence="3">The sequence shown here is derived from an EMBL/GenBank/DDBJ whole genome shotgun (WGS) entry which is preliminary data.</text>
</comment>
<dbReference type="SUPFAM" id="SSF52540">
    <property type="entry name" value="P-loop containing nucleoside triphosphate hydrolases"/>
    <property type="match status" value="1"/>
</dbReference>
<dbReference type="SUPFAM" id="SSF48452">
    <property type="entry name" value="TPR-like"/>
    <property type="match status" value="1"/>
</dbReference>
<dbReference type="GO" id="GO:0007165">
    <property type="term" value="P:signal transduction"/>
    <property type="evidence" value="ECO:0007669"/>
    <property type="project" value="InterPro"/>
</dbReference>
<dbReference type="InterPro" id="IPR027417">
    <property type="entry name" value="P-loop_NTPase"/>
</dbReference>
<dbReference type="Gene3D" id="1.25.40.10">
    <property type="entry name" value="Tetratricopeptide repeat domain"/>
    <property type="match status" value="1"/>
</dbReference>
<protein>
    <submittedName>
        <fullName evidence="3">TIR domain-containing protein</fullName>
    </submittedName>
</protein>
<dbReference type="AlphaFoldDB" id="A0A4R2LGQ4"/>
<dbReference type="InterPro" id="IPR011990">
    <property type="entry name" value="TPR-like_helical_dom_sf"/>
</dbReference>
<dbReference type="Proteomes" id="UP000295711">
    <property type="component" value="Unassembled WGS sequence"/>
</dbReference>
<dbReference type="InterPro" id="IPR000157">
    <property type="entry name" value="TIR_dom"/>
</dbReference>
<dbReference type="InterPro" id="IPR056884">
    <property type="entry name" value="NPHP3-like_N"/>
</dbReference>
<evidence type="ECO:0000256" key="1">
    <source>
        <dbReference type="ARBA" id="ARBA00022737"/>
    </source>
</evidence>
<dbReference type="EMBL" id="SLXA01000003">
    <property type="protein sequence ID" value="TCO85309.1"/>
    <property type="molecule type" value="Genomic_DNA"/>
</dbReference>
<evidence type="ECO:0000259" key="2">
    <source>
        <dbReference type="PROSITE" id="PS50104"/>
    </source>
</evidence>
<evidence type="ECO:0000313" key="3">
    <source>
        <dbReference type="EMBL" id="TCO85309.1"/>
    </source>
</evidence>
<dbReference type="PANTHER" id="PTHR10039:SF17">
    <property type="entry name" value="FUNGAL STAND N-TERMINAL GOODBYE DOMAIN-CONTAINING PROTEIN-RELATED"/>
    <property type="match status" value="1"/>
</dbReference>
<dbReference type="PROSITE" id="PS50104">
    <property type="entry name" value="TIR"/>
    <property type="match status" value="1"/>
</dbReference>
<feature type="domain" description="TIR" evidence="2">
    <location>
        <begin position="61"/>
        <end position="196"/>
    </location>
</feature>
<dbReference type="Gene3D" id="3.40.50.10140">
    <property type="entry name" value="Toll/interleukin-1 receptor homology (TIR) domain"/>
    <property type="match status" value="1"/>
</dbReference>
<proteinExistence type="predicted"/>
<keyword evidence="1" id="KW-0677">Repeat</keyword>
<organism evidence="3 4">
    <name type="scientific">Frisingicoccus caecimuris</name>
    <dbReference type="NCBI Taxonomy" id="1796636"/>
    <lineage>
        <taxon>Bacteria</taxon>
        <taxon>Bacillati</taxon>
        <taxon>Bacillota</taxon>
        <taxon>Clostridia</taxon>
        <taxon>Lachnospirales</taxon>
        <taxon>Lachnospiraceae</taxon>
        <taxon>Frisingicoccus</taxon>
    </lineage>
</organism>
<dbReference type="RefSeq" id="WP_132089396.1">
    <property type="nucleotide sequence ID" value="NZ_JANKAQ010000003.1"/>
</dbReference>
<dbReference type="Pfam" id="PF13676">
    <property type="entry name" value="TIR_2"/>
    <property type="match status" value="1"/>
</dbReference>
<dbReference type="Pfam" id="PF24883">
    <property type="entry name" value="NPHP3_N"/>
    <property type="match status" value="1"/>
</dbReference>
<dbReference type="PANTHER" id="PTHR10039">
    <property type="entry name" value="AMELOGENIN"/>
    <property type="match status" value="1"/>
</dbReference>
<dbReference type="InterPro" id="IPR035897">
    <property type="entry name" value="Toll_tir_struct_dom_sf"/>
</dbReference>
<dbReference type="SUPFAM" id="SSF52200">
    <property type="entry name" value="Toll/Interleukin receptor TIR domain"/>
    <property type="match status" value="1"/>
</dbReference>
<keyword evidence="4" id="KW-1185">Reference proteome</keyword>
<dbReference type="SMART" id="SM00255">
    <property type="entry name" value="TIR"/>
    <property type="match status" value="1"/>
</dbReference>
<accession>A0A4R2LGQ4</accession>
<reference evidence="3 4" key="1">
    <citation type="submission" date="2019-03" db="EMBL/GenBank/DDBJ databases">
        <title>Genomic Encyclopedia of Type Strains, Phase IV (KMG-IV): sequencing the most valuable type-strain genomes for metagenomic binning, comparative biology and taxonomic classification.</title>
        <authorList>
            <person name="Goeker M."/>
        </authorList>
    </citation>
    <scope>NUCLEOTIDE SEQUENCE [LARGE SCALE GENOMIC DNA]</scope>
    <source>
        <strain evidence="3 4">DSM 28559</strain>
    </source>
</reference>